<evidence type="ECO:0000313" key="1">
    <source>
        <dbReference type="EMBL" id="PXV68768.1"/>
    </source>
</evidence>
<dbReference type="RefSeq" id="WP_110308762.1">
    <property type="nucleotide sequence ID" value="NZ_QICL01000001.1"/>
</dbReference>
<evidence type="ECO:0000313" key="2">
    <source>
        <dbReference type="Proteomes" id="UP000247973"/>
    </source>
</evidence>
<gene>
    <name evidence="1" type="ORF">CLV62_10131</name>
</gene>
<dbReference type="EMBL" id="QICL01000001">
    <property type="protein sequence ID" value="PXV68768.1"/>
    <property type="molecule type" value="Genomic_DNA"/>
</dbReference>
<name>A0A2V3PVY6_9BACT</name>
<accession>A0A2V3PVY6</accession>
<dbReference type="AlphaFoldDB" id="A0A2V3PVY6"/>
<dbReference type="OrthoDB" id="997002at2"/>
<protein>
    <submittedName>
        <fullName evidence="1">Uncharacterized protein</fullName>
    </submittedName>
</protein>
<comment type="caution">
    <text evidence="1">The sequence shown here is derived from an EMBL/GenBank/DDBJ whole genome shotgun (WGS) entry which is preliminary data.</text>
</comment>
<reference evidence="1 2" key="1">
    <citation type="submission" date="2018-03" db="EMBL/GenBank/DDBJ databases">
        <title>Genomic Encyclopedia of Archaeal and Bacterial Type Strains, Phase II (KMG-II): from individual species to whole genera.</title>
        <authorList>
            <person name="Goeker M."/>
        </authorList>
    </citation>
    <scope>NUCLEOTIDE SEQUENCE [LARGE SCALE GENOMIC DNA]</scope>
    <source>
        <strain evidence="1 2">DSM 100214</strain>
    </source>
</reference>
<proteinExistence type="predicted"/>
<organism evidence="1 2">
    <name type="scientific">Dysgonomonas alginatilytica</name>
    <dbReference type="NCBI Taxonomy" id="1605892"/>
    <lineage>
        <taxon>Bacteria</taxon>
        <taxon>Pseudomonadati</taxon>
        <taxon>Bacteroidota</taxon>
        <taxon>Bacteroidia</taxon>
        <taxon>Bacteroidales</taxon>
        <taxon>Dysgonomonadaceae</taxon>
        <taxon>Dysgonomonas</taxon>
    </lineage>
</organism>
<dbReference type="Proteomes" id="UP000247973">
    <property type="component" value="Unassembled WGS sequence"/>
</dbReference>
<sequence length="194" mass="21361">MKRIILLLIVIGFFSPIYSQVGINTKVPHASAALDIMSPANNQGVLLPRMGTAAKEAIPNPASGLIVYDTDKQCLSQNVGTEASPIWICLAQNQTRFFYMPSVAISAKTLGVVATPLDLYNEYKKQFATPMVKNTSAPANIPYFPVATDLHYYITYYDANVLKINNVSNDGKVTYEIIKVADYNSFLNVVFVVK</sequence>
<keyword evidence="2" id="KW-1185">Reference proteome</keyword>